<keyword evidence="6" id="KW-0808">Transferase</keyword>
<comment type="function">
    <text evidence="2">Catalyzes the decarboxylative condensation of pimeloyl-[acyl-carrier protein] and L-alanine to produce 8-amino-7-oxononanoate (AON), [acyl-carrier protein], and carbon dioxide.</text>
</comment>
<evidence type="ECO:0000256" key="4">
    <source>
        <dbReference type="ARBA" id="ARBA00010008"/>
    </source>
</evidence>
<dbReference type="GO" id="GO:0008710">
    <property type="term" value="F:8-amino-7-oxononanoate synthase activity"/>
    <property type="evidence" value="ECO:0007669"/>
    <property type="project" value="UniProtKB-UniRule"/>
</dbReference>
<proteinExistence type="inferred from homology"/>
<dbReference type="SUPFAM" id="SSF53383">
    <property type="entry name" value="PLP-dependent transferases"/>
    <property type="match status" value="1"/>
</dbReference>
<dbReference type="GO" id="GO:0030170">
    <property type="term" value="F:pyridoxal phosphate binding"/>
    <property type="evidence" value="ECO:0007669"/>
    <property type="project" value="InterPro"/>
</dbReference>
<keyword evidence="8 11" id="KW-0663">Pyridoxal phosphate</keyword>
<name>A0A8J3B6J6_9BACI</name>
<organism evidence="14 15">
    <name type="scientific">Calditerricola satsumensis</name>
    <dbReference type="NCBI Taxonomy" id="373054"/>
    <lineage>
        <taxon>Bacteria</taxon>
        <taxon>Bacillati</taxon>
        <taxon>Bacillota</taxon>
        <taxon>Bacilli</taxon>
        <taxon>Bacillales</taxon>
        <taxon>Bacillaceae</taxon>
        <taxon>Calditerricola</taxon>
    </lineage>
</organism>
<feature type="modified residue" description="N6-(pyridoxal phosphate)lysine" evidence="11">
    <location>
        <position position="260"/>
    </location>
</feature>
<dbReference type="InterPro" id="IPR015421">
    <property type="entry name" value="PyrdxlP-dep_Trfase_major"/>
</dbReference>
<dbReference type="GO" id="GO:0009102">
    <property type="term" value="P:biotin biosynthetic process"/>
    <property type="evidence" value="ECO:0007669"/>
    <property type="project" value="UniProtKB-UniRule"/>
</dbReference>
<dbReference type="InterPro" id="IPR004723">
    <property type="entry name" value="AONS_Archaea/Proteobacteria"/>
</dbReference>
<comment type="caution">
    <text evidence="14">The sequence shown here is derived from an EMBL/GenBank/DDBJ whole genome shotgun (WGS) entry which is preliminary data.</text>
</comment>
<protein>
    <recommendedName>
        <fullName evidence="10">8-amino-7-oxononanoate synthase</fullName>
        <ecNumber evidence="10">2.3.1.47</ecNumber>
    </recommendedName>
</protein>
<reference evidence="14" key="2">
    <citation type="submission" date="2020-09" db="EMBL/GenBank/DDBJ databases">
        <authorList>
            <person name="Sun Q."/>
            <person name="Ohkuma M."/>
        </authorList>
    </citation>
    <scope>NUCLEOTIDE SEQUENCE</scope>
    <source>
        <strain evidence="14">JCM 14719</strain>
    </source>
</reference>
<dbReference type="UniPathway" id="UPA00078"/>
<feature type="compositionally biased region" description="Basic and acidic residues" evidence="12">
    <location>
        <begin position="1"/>
        <end position="12"/>
    </location>
</feature>
<dbReference type="PANTHER" id="PTHR13693:SF100">
    <property type="entry name" value="8-AMINO-7-OXONONANOATE SYNTHASE"/>
    <property type="match status" value="1"/>
</dbReference>
<evidence type="ECO:0000256" key="6">
    <source>
        <dbReference type="ARBA" id="ARBA00022679"/>
    </source>
</evidence>
<evidence type="ECO:0000256" key="8">
    <source>
        <dbReference type="ARBA" id="ARBA00022898"/>
    </source>
</evidence>
<dbReference type="CDD" id="cd06454">
    <property type="entry name" value="KBL_like"/>
    <property type="match status" value="1"/>
</dbReference>
<evidence type="ECO:0000256" key="3">
    <source>
        <dbReference type="ARBA" id="ARBA00004746"/>
    </source>
</evidence>
<dbReference type="EMBL" id="BMOF01000018">
    <property type="protein sequence ID" value="GGJ99266.1"/>
    <property type="molecule type" value="Genomic_DNA"/>
</dbReference>
<evidence type="ECO:0000313" key="15">
    <source>
        <dbReference type="Proteomes" id="UP000637720"/>
    </source>
</evidence>
<evidence type="ECO:0000256" key="7">
    <source>
        <dbReference type="ARBA" id="ARBA00022756"/>
    </source>
</evidence>
<comment type="pathway">
    <text evidence="3">Cofactor biosynthesis; biotin biosynthesis.</text>
</comment>
<dbReference type="InterPro" id="IPR015424">
    <property type="entry name" value="PyrdxlP-dep_Trfase"/>
</dbReference>
<dbReference type="Gene3D" id="3.40.640.10">
    <property type="entry name" value="Type I PLP-dependent aspartate aminotransferase-like (Major domain)"/>
    <property type="match status" value="1"/>
</dbReference>
<evidence type="ECO:0000256" key="1">
    <source>
        <dbReference type="ARBA" id="ARBA00001933"/>
    </source>
</evidence>
<evidence type="ECO:0000313" key="14">
    <source>
        <dbReference type="EMBL" id="GGJ99266.1"/>
    </source>
</evidence>
<evidence type="ECO:0000256" key="2">
    <source>
        <dbReference type="ARBA" id="ARBA00002513"/>
    </source>
</evidence>
<dbReference type="Gene3D" id="3.90.1150.10">
    <property type="entry name" value="Aspartate Aminotransferase, domain 1"/>
    <property type="match status" value="1"/>
</dbReference>
<evidence type="ECO:0000256" key="9">
    <source>
        <dbReference type="ARBA" id="ARBA00047715"/>
    </source>
</evidence>
<evidence type="ECO:0000256" key="5">
    <source>
        <dbReference type="ARBA" id="ARBA00011738"/>
    </source>
</evidence>
<dbReference type="InterPro" id="IPR015422">
    <property type="entry name" value="PyrdxlP-dep_Trfase_small"/>
</dbReference>
<gene>
    <name evidence="14" type="primary">bioF</name>
    <name evidence="14" type="ORF">GCM10007043_11690</name>
</gene>
<comment type="cofactor">
    <cofactor evidence="1 11">
        <name>pyridoxal 5'-phosphate</name>
        <dbReference type="ChEBI" id="CHEBI:597326"/>
    </cofactor>
</comment>
<evidence type="ECO:0000256" key="10">
    <source>
        <dbReference type="NCBIfam" id="TIGR00858"/>
    </source>
</evidence>
<dbReference type="EC" id="2.3.1.47" evidence="10"/>
<reference evidence="14" key="1">
    <citation type="journal article" date="2014" name="Int. J. Syst. Evol. Microbiol.">
        <title>Complete genome sequence of Corynebacterium casei LMG S-19264T (=DSM 44701T), isolated from a smear-ripened cheese.</title>
        <authorList>
            <consortium name="US DOE Joint Genome Institute (JGI-PGF)"/>
            <person name="Walter F."/>
            <person name="Albersmeier A."/>
            <person name="Kalinowski J."/>
            <person name="Ruckert C."/>
        </authorList>
    </citation>
    <scope>NUCLEOTIDE SEQUENCE</scope>
    <source>
        <strain evidence="14">JCM 14719</strain>
    </source>
</reference>
<dbReference type="HAMAP" id="MF_01693">
    <property type="entry name" value="BioF_aminotrans_2"/>
    <property type="match status" value="1"/>
</dbReference>
<feature type="region of interest" description="Disordered" evidence="12">
    <location>
        <begin position="1"/>
        <end position="20"/>
    </location>
</feature>
<dbReference type="InterPro" id="IPR022834">
    <property type="entry name" value="AONS_Proteobacteria"/>
</dbReference>
<dbReference type="InterPro" id="IPR004839">
    <property type="entry name" value="Aminotransferase_I/II_large"/>
</dbReference>
<sequence length="411" mass="43399">MRPEKTPPERNRSPHGAPAATHARLDDVLAAQLAACDQAGLRRRLVVTDPDGSYVLRSGRRLLNLSSNNYLGLADHPALKEAAREAAERYGTGAGASRLVTGHLPLAAELEEAVARWKGTEAAVVFTSGYAANVGVIPALVGRGDVVFSDRLNHASIVDGIVLSRAHHVRYRHNDVEHLEHLLKKAPREARKLIVTDAVFSMDGDAAPLEDLVALKERYGAWLMVDEAHSAGLLGPRGAGLVAALGLTEAVEVQMGTFSKALGAYVAGSRTLIDWLVQRARSLVYSTGLPPAVLAASLSGLRLAQEEPWRREKALDLAARFRAALRAAGLAVGEGPSAIVPLIVGISAAALAVSRALEEQGILAVAIRPPTVPEGTARLRFSFSALHDKGDVDRAARAAIDAVRALGGPAT</sequence>
<feature type="domain" description="Aminotransferase class I/classII large" evidence="13">
    <location>
        <begin position="62"/>
        <end position="398"/>
    </location>
</feature>
<comment type="similarity">
    <text evidence="4">Belongs to the class-II pyridoxal-phosphate-dependent aminotransferase family. BioF subfamily.</text>
</comment>
<evidence type="ECO:0000259" key="13">
    <source>
        <dbReference type="Pfam" id="PF00155"/>
    </source>
</evidence>
<dbReference type="PANTHER" id="PTHR13693">
    <property type="entry name" value="CLASS II AMINOTRANSFERASE/8-AMINO-7-OXONONANOATE SYNTHASE"/>
    <property type="match status" value="1"/>
</dbReference>
<evidence type="ECO:0000256" key="11">
    <source>
        <dbReference type="PIRSR" id="PIRSR604723-51"/>
    </source>
</evidence>
<keyword evidence="15" id="KW-1185">Reference proteome</keyword>
<dbReference type="NCBIfam" id="TIGR00858">
    <property type="entry name" value="bioF"/>
    <property type="match status" value="1"/>
</dbReference>
<comment type="catalytic activity">
    <reaction evidence="9">
        <text>6-carboxyhexanoyl-[ACP] + L-alanine + H(+) = (8S)-8-amino-7-oxononanoate + holo-[ACP] + CO2</text>
        <dbReference type="Rhea" id="RHEA:42288"/>
        <dbReference type="Rhea" id="RHEA-COMP:9685"/>
        <dbReference type="Rhea" id="RHEA-COMP:9955"/>
        <dbReference type="ChEBI" id="CHEBI:15378"/>
        <dbReference type="ChEBI" id="CHEBI:16526"/>
        <dbReference type="ChEBI" id="CHEBI:57972"/>
        <dbReference type="ChEBI" id="CHEBI:64479"/>
        <dbReference type="ChEBI" id="CHEBI:78846"/>
        <dbReference type="ChEBI" id="CHEBI:149468"/>
        <dbReference type="EC" id="2.3.1.47"/>
    </reaction>
</comment>
<dbReference type="Pfam" id="PF00155">
    <property type="entry name" value="Aminotran_1_2"/>
    <property type="match status" value="1"/>
</dbReference>
<dbReference type="Proteomes" id="UP000637720">
    <property type="component" value="Unassembled WGS sequence"/>
</dbReference>
<dbReference type="InterPro" id="IPR050087">
    <property type="entry name" value="AON_synthase_class-II"/>
</dbReference>
<comment type="subunit">
    <text evidence="5">Homodimer.</text>
</comment>
<evidence type="ECO:0000256" key="12">
    <source>
        <dbReference type="SAM" id="MobiDB-lite"/>
    </source>
</evidence>
<keyword evidence="7" id="KW-0093">Biotin biosynthesis</keyword>
<dbReference type="AlphaFoldDB" id="A0A8J3B6J6"/>
<accession>A0A8J3B6J6</accession>